<dbReference type="AlphaFoldDB" id="A0A2I0JNU0"/>
<dbReference type="Pfam" id="PF24626">
    <property type="entry name" value="SH3_Tf2-1"/>
    <property type="match status" value="1"/>
</dbReference>
<evidence type="ECO:0000259" key="2">
    <source>
        <dbReference type="Pfam" id="PF24626"/>
    </source>
</evidence>
<proteinExistence type="predicted"/>
<dbReference type="PANTHER" id="PTHR35046">
    <property type="entry name" value="ZINC KNUCKLE (CCHC-TYPE) FAMILY PROTEIN"/>
    <property type="match status" value="1"/>
</dbReference>
<feature type="domain" description="Tf2-1-like SH3-like" evidence="2">
    <location>
        <begin position="6"/>
        <end position="67"/>
    </location>
</feature>
<dbReference type="STRING" id="22663.A0A2I0JNU0"/>
<name>A0A2I0JNU0_PUNGR</name>
<dbReference type="Proteomes" id="UP000233551">
    <property type="component" value="Unassembled WGS sequence"/>
</dbReference>
<gene>
    <name evidence="3" type="ORF">CRG98_021670</name>
</gene>
<dbReference type="InterPro" id="IPR056924">
    <property type="entry name" value="SH3_Tf2-1"/>
</dbReference>
<dbReference type="EMBL" id="PGOL01001465">
    <property type="protein sequence ID" value="PKI57955.1"/>
    <property type="molecule type" value="Genomic_DNA"/>
</dbReference>
<feature type="region of interest" description="Disordered" evidence="1">
    <location>
        <begin position="67"/>
        <end position="87"/>
    </location>
</feature>
<evidence type="ECO:0000313" key="3">
    <source>
        <dbReference type="EMBL" id="PKI57955.1"/>
    </source>
</evidence>
<evidence type="ECO:0000256" key="1">
    <source>
        <dbReference type="SAM" id="MobiDB-lite"/>
    </source>
</evidence>
<organism evidence="3 4">
    <name type="scientific">Punica granatum</name>
    <name type="common">Pomegranate</name>
    <dbReference type="NCBI Taxonomy" id="22663"/>
    <lineage>
        <taxon>Eukaryota</taxon>
        <taxon>Viridiplantae</taxon>
        <taxon>Streptophyta</taxon>
        <taxon>Embryophyta</taxon>
        <taxon>Tracheophyta</taxon>
        <taxon>Spermatophyta</taxon>
        <taxon>Magnoliopsida</taxon>
        <taxon>eudicotyledons</taxon>
        <taxon>Gunneridae</taxon>
        <taxon>Pentapetalae</taxon>
        <taxon>rosids</taxon>
        <taxon>malvids</taxon>
        <taxon>Myrtales</taxon>
        <taxon>Lythraceae</taxon>
        <taxon>Punica</taxon>
    </lineage>
</organism>
<protein>
    <recommendedName>
        <fullName evidence="2">Tf2-1-like SH3-like domain-containing protein</fullName>
    </recommendedName>
</protein>
<comment type="caution">
    <text evidence="3">The sequence shown here is derived from an EMBL/GenBank/DDBJ whole genome shotgun (WGS) entry which is preliminary data.</text>
</comment>
<sequence>MEFEVGDFVWVVLTKVRFSAGDYHKLTTRKIGPMEVVEKINLNAYRLKLPSHIRTADVFNVKHLIPYASDSSDDDDSRANSLHLGENDAAEDVGNRYLEKNRF</sequence>
<evidence type="ECO:0000313" key="4">
    <source>
        <dbReference type="Proteomes" id="UP000233551"/>
    </source>
</evidence>
<reference evidence="3 4" key="1">
    <citation type="submission" date="2017-11" db="EMBL/GenBank/DDBJ databases">
        <title>De-novo sequencing of pomegranate (Punica granatum L.) genome.</title>
        <authorList>
            <person name="Akparov Z."/>
            <person name="Amiraslanov A."/>
            <person name="Hajiyeva S."/>
            <person name="Abbasov M."/>
            <person name="Kaur K."/>
            <person name="Hamwieh A."/>
            <person name="Solovyev V."/>
            <person name="Salamov A."/>
            <person name="Braich B."/>
            <person name="Kosarev P."/>
            <person name="Mahmoud A."/>
            <person name="Hajiyev E."/>
            <person name="Babayeva S."/>
            <person name="Izzatullayeva V."/>
            <person name="Mammadov A."/>
            <person name="Mammadov A."/>
            <person name="Sharifova S."/>
            <person name="Ojaghi J."/>
            <person name="Eynullazada K."/>
            <person name="Bayramov B."/>
            <person name="Abdulazimova A."/>
            <person name="Shahmuradov I."/>
        </authorList>
    </citation>
    <scope>NUCLEOTIDE SEQUENCE [LARGE SCALE GENOMIC DNA]</scope>
    <source>
        <strain evidence="4">cv. AG2017</strain>
        <tissue evidence="3">Leaf</tissue>
    </source>
</reference>
<accession>A0A2I0JNU0</accession>
<keyword evidence="4" id="KW-1185">Reference proteome</keyword>
<dbReference type="PANTHER" id="PTHR35046:SF18">
    <property type="entry name" value="RNA-DIRECTED DNA POLYMERASE"/>
    <property type="match status" value="1"/>
</dbReference>